<evidence type="ECO:0000256" key="6">
    <source>
        <dbReference type="PIRSR" id="PIRSR000097-2"/>
    </source>
</evidence>
<dbReference type="InterPro" id="IPR018170">
    <property type="entry name" value="Aldo/ket_reductase_CS"/>
</dbReference>
<protein>
    <submittedName>
        <fullName evidence="9 10">Aldo/keto reductase</fullName>
    </submittedName>
</protein>
<organism evidence="10 11">
    <name type="scientific">Rhizobium tropici</name>
    <dbReference type="NCBI Taxonomy" id="398"/>
    <lineage>
        <taxon>Bacteria</taxon>
        <taxon>Pseudomonadati</taxon>
        <taxon>Pseudomonadota</taxon>
        <taxon>Alphaproteobacteria</taxon>
        <taxon>Hyphomicrobiales</taxon>
        <taxon>Rhizobiaceae</taxon>
        <taxon>Rhizobium/Agrobacterium group</taxon>
        <taxon>Rhizobium</taxon>
    </lineage>
</organism>
<accession>A0A6P1CAZ4</accession>
<dbReference type="RefSeq" id="WP_015343911.1">
    <property type="nucleotide sequence ID" value="NZ_JAADZA010000040.1"/>
</dbReference>
<evidence type="ECO:0000256" key="4">
    <source>
        <dbReference type="ARBA" id="ARBA00049445"/>
    </source>
</evidence>
<keyword evidence="2" id="KW-0521">NADP</keyword>
<evidence type="ECO:0000313" key="10">
    <source>
        <dbReference type="EMBL" id="NEV14290.1"/>
    </source>
</evidence>
<dbReference type="PROSITE" id="PS00798">
    <property type="entry name" value="ALDOKETO_REDUCTASE_1"/>
    <property type="match status" value="1"/>
</dbReference>
<keyword evidence="3" id="KW-0560">Oxidoreductase</keyword>
<sequence>MLTVTAHGAAIPALGFGVFRMSDAEVERVIPAALEAGFRHFDTAQIYQNEAALGRALAAAGAKRDDLFLTTKVWVDNYSQDRFAASVDESLDKLKIDRVDLLLLHWPGDKVPVAEQIEMLNAVKAAGKTRFVGVSNQNIAHMRESVRLSSAPIVTNQVEIHPYLPQRALVAAAKASGLAITAYYGMADGAVPKNPVLQRIGARYGKSAAQVGLRWLIQQGHIALSKTANPERVKENIAIFDFNLDEADMAAIADLARPDGRIVSPPGLAPEWDA</sequence>
<reference evidence="9 12" key="2">
    <citation type="submission" date="2020-08" db="EMBL/GenBank/DDBJ databases">
        <title>Genomic Encyclopedia of Type Strains, Phase IV (KMG-V): Genome sequencing to study the core and pangenomes of soil and plant-associated prokaryotes.</title>
        <authorList>
            <person name="Whitman W."/>
        </authorList>
    </citation>
    <scope>NUCLEOTIDE SEQUENCE [LARGE SCALE GENOMIC DNA]</scope>
    <source>
        <strain evidence="9 12">SEMIA 4059</strain>
    </source>
</reference>
<dbReference type="PANTHER" id="PTHR43827">
    <property type="entry name" value="2,5-DIKETO-D-GLUCONIC ACID REDUCTASE"/>
    <property type="match status" value="1"/>
</dbReference>
<dbReference type="GO" id="GO:1990002">
    <property type="term" value="F:methylglyoxal reductase (NADPH) (acetol producing) activity"/>
    <property type="evidence" value="ECO:0007669"/>
    <property type="project" value="TreeGrafter"/>
</dbReference>
<proteinExistence type="inferred from homology"/>
<evidence type="ECO:0000259" key="8">
    <source>
        <dbReference type="Pfam" id="PF00248"/>
    </source>
</evidence>
<dbReference type="InterPro" id="IPR020471">
    <property type="entry name" value="AKR"/>
</dbReference>
<evidence type="ECO:0000313" key="11">
    <source>
        <dbReference type="Proteomes" id="UP000471190"/>
    </source>
</evidence>
<comment type="catalytic activity">
    <reaction evidence="4">
        <text>hydroxyacetone + NADP(+) = methylglyoxal + NADPH + H(+)</text>
        <dbReference type="Rhea" id="RHEA:27986"/>
        <dbReference type="ChEBI" id="CHEBI:15378"/>
        <dbReference type="ChEBI" id="CHEBI:17158"/>
        <dbReference type="ChEBI" id="CHEBI:27957"/>
        <dbReference type="ChEBI" id="CHEBI:57783"/>
        <dbReference type="ChEBI" id="CHEBI:58349"/>
    </reaction>
</comment>
<dbReference type="FunFam" id="3.20.20.100:FF:000002">
    <property type="entry name" value="2,5-diketo-D-gluconic acid reductase A"/>
    <property type="match status" value="1"/>
</dbReference>
<feature type="site" description="Lowers pKa of active site Tyr" evidence="7">
    <location>
        <position position="72"/>
    </location>
</feature>
<dbReference type="InterPro" id="IPR023210">
    <property type="entry name" value="NADP_OxRdtase_dom"/>
</dbReference>
<dbReference type="PANTHER" id="PTHR43827:SF3">
    <property type="entry name" value="NADP-DEPENDENT OXIDOREDUCTASE DOMAIN-CONTAINING PROTEIN"/>
    <property type="match status" value="1"/>
</dbReference>
<dbReference type="EMBL" id="JACHBF010000027">
    <property type="protein sequence ID" value="MBB6495297.1"/>
    <property type="molecule type" value="Genomic_DNA"/>
</dbReference>
<keyword evidence="12" id="KW-1185">Reference proteome</keyword>
<feature type="active site" description="Proton donor" evidence="5">
    <location>
        <position position="47"/>
    </location>
</feature>
<name>A0A6P1CAZ4_RHITR</name>
<dbReference type="Pfam" id="PF00248">
    <property type="entry name" value="Aldo_ket_red"/>
    <property type="match status" value="1"/>
</dbReference>
<feature type="domain" description="NADP-dependent oxidoreductase" evidence="8">
    <location>
        <begin position="20"/>
        <end position="255"/>
    </location>
</feature>
<gene>
    <name evidence="9" type="ORF">GGD45_005761</name>
    <name evidence="10" type="ORF">GXW80_25220</name>
</gene>
<dbReference type="InterPro" id="IPR036812">
    <property type="entry name" value="NAD(P)_OxRdtase_dom_sf"/>
</dbReference>
<evidence type="ECO:0000256" key="1">
    <source>
        <dbReference type="ARBA" id="ARBA00007905"/>
    </source>
</evidence>
<dbReference type="EMBL" id="JAADZA010000040">
    <property type="protein sequence ID" value="NEV14290.1"/>
    <property type="molecule type" value="Genomic_DNA"/>
</dbReference>
<dbReference type="PIRSF" id="PIRSF000097">
    <property type="entry name" value="AKR"/>
    <property type="match status" value="1"/>
</dbReference>
<evidence type="ECO:0000313" key="12">
    <source>
        <dbReference type="Proteomes" id="UP000526625"/>
    </source>
</evidence>
<dbReference type="GO" id="GO:0051596">
    <property type="term" value="P:methylglyoxal catabolic process"/>
    <property type="evidence" value="ECO:0007669"/>
    <property type="project" value="TreeGrafter"/>
</dbReference>
<dbReference type="Proteomes" id="UP000526625">
    <property type="component" value="Unassembled WGS sequence"/>
</dbReference>
<reference evidence="10 11" key="1">
    <citation type="submission" date="2020-02" db="EMBL/GenBank/DDBJ databases">
        <title>Draft genome sequence of Rhizobium tropici.</title>
        <authorList>
            <person name="Khayi S."/>
            <person name="Jemo M."/>
        </authorList>
    </citation>
    <scope>NUCLEOTIDE SEQUENCE [LARGE SCALE GENOMIC DNA]</scope>
    <source>
        <strain evidence="10 11">A12</strain>
    </source>
</reference>
<evidence type="ECO:0000256" key="5">
    <source>
        <dbReference type="PIRSR" id="PIRSR000097-1"/>
    </source>
</evidence>
<evidence type="ECO:0000256" key="7">
    <source>
        <dbReference type="PIRSR" id="PIRSR000097-3"/>
    </source>
</evidence>
<dbReference type="Proteomes" id="UP000471190">
    <property type="component" value="Unassembled WGS sequence"/>
</dbReference>
<feature type="binding site" evidence="6">
    <location>
        <position position="105"/>
    </location>
    <ligand>
        <name>substrate</name>
    </ligand>
</feature>
<dbReference type="PRINTS" id="PR00069">
    <property type="entry name" value="ALDKETRDTASE"/>
</dbReference>
<dbReference type="AlphaFoldDB" id="A0A6P1CAZ4"/>
<comment type="caution">
    <text evidence="10">The sequence shown here is derived from an EMBL/GenBank/DDBJ whole genome shotgun (WGS) entry which is preliminary data.</text>
</comment>
<evidence type="ECO:0000256" key="3">
    <source>
        <dbReference type="ARBA" id="ARBA00023002"/>
    </source>
</evidence>
<evidence type="ECO:0000256" key="2">
    <source>
        <dbReference type="ARBA" id="ARBA00022857"/>
    </source>
</evidence>
<dbReference type="SUPFAM" id="SSF51430">
    <property type="entry name" value="NAD(P)-linked oxidoreductase"/>
    <property type="match status" value="1"/>
</dbReference>
<dbReference type="Gene3D" id="3.20.20.100">
    <property type="entry name" value="NADP-dependent oxidoreductase domain"/>
    <property type="match status" value="1"/>
</dbReference>
<evidence type="ECO:0000313" key="9">
    <source>
        <dbReference type="EMBL" id="MBB6495297.1"/>
    </source>
</evidence>
<comment type="similarity">
    <text evidence="1">Belongs to the aldo/keto reductase family.</text>
</comment>